<dbReference type="OMA" id="SQWFNEV"/>
<evidence type="ECO:0000256" key="1">
    <source>
        <dbReference type="SAM" id="MobiDB-lite"/>
    </source>
</evidence>
<protein>
    <submittedName>
        <fullName evidence="2">Uncharacterized protein</fullName>
    </submittedName>
</protein>
<organism evidence="2 3">
    <name type="scientific">Cordyceps militaris (strain CM01)</name>
    <name type="common">Caterpillar fungus</name>
    <dbReference type="NCBI Taxonomy" id="983644"/>
    <lineage>
        <taxon>Eukaryota</taxon>
        <taxon>Fungi</taxon>
        <taxon>Dikarya</taxon>
        <taxon>Ascomycota</taxon>
        <taxon>Pezizomycotina</taxon>
        <taxon>Sordariomycetes</taxon>
        <taxon>Hypocreomycetidae</taxon>
        <taxon>Hypocreales</taxon>
        <taxon>Cordycipitaceae</taxon>
        <taxon>Cordyceps</taxon>
    </lineage>
</organism>
<dbReference type="GeneID" id="18163493"/>
<dbReference type="EMBL" id="JH126399">
    <property type="protein sequence ID" value="EGX96804.1"/>
    <property type="molecule type" value="Genomic_DNA"/>
</dbReference>
<sequence>MEIQHRPYLKIAAEDSDDSSPDPEPRSFPGPRGTFPEPPLSGLASLTNPLNRYQFNNSAILKLCDATRAQLQEHQYLGPRADELLRLLSAMKNDELDGRYSVNIGTISACRLDKLLVDMLRPENACSSTEVALAYNLQRKWRLRFRQEYFDLDKKRLTKFAASLSEVEGDQQFEPGQDSTLSEAPVSLISQVGAKTRLLRGHCLKSPLAPQSGLRYDGLYVIRQYGHKLQPATGLHRVVITLERVPGQKPMEELLHIPWPSQMDDWSMFEKYEGEMVKKQQGNEAFTEWKFEKEQERVNHSQWERVTRMTADLLQRKQAMVRFADDDVEIP</sequence>
<proteinExistence type="predicted"/>
<evidence type="ECO:0000313" key="3">
    <source>
        <dbReference type="Proteomes" id="UP000001610"/>
    </source>
</evidence>
<dbReference type="RefSeq" id="XP_006666681.1">
    <property type="nucleotide sequence ID" value="XM_006666618.1"/>
</dbReference>
<dbReference type="InterPro" id="IPR036987">
    <property type="entry name" value="SRA-YDG_sf"/>
</dbReference>
<dbReference type="Gene3D" id="2.30.280.10">
    <property type="entry name" value="SRA-YDG"/>
    <property type="match status" value="1"/>
</dbReference>
<name>G3J594_CORMM</name>
<dbReference type="HOGENOM" id="CLU_040682_1_0_1"/>
<dbReference type="KEGG" id="cmt:CCM_01462"/>
<dbReference type="AlphaFoldDB" id="G3J594"/>
<accession>G3J594</accession>
<dbReference type="OrthoDB" id="3244603at2759"/>
<dbReference type="Proteomes" id="UP000001610">
    <property type="component" value="Unassembled WGS sequence"/>
</dbReference>
<dbReference type="SUPFAM" id="SSF88697">
    <property type="entry name" value="PUA domain-like"/>
    <property type="match status" value="1"/>
</dbReference>
<dbReference type="InterPro" id="IPR015947">
    <property type="entry name" value="PUA-like_sf"/>
</dbReference>
<dbReference type="STRING" id="983644.G3J594"/>
<evidence type="ECO:0000313" key="2">
    <source>
        <dbReference type="EMBL" id="EGX96804.1"/>
    </source>
</evidence>
<dbReference type="InParanoid" id="G3J594"/>
<keyword evidence="3" id="KW-1185">Reference proteome</keyword>
<reference evidence="2 3" key="1">
    <citation type="journal article" date="2011" name="Genome Biol.">
        <title>Genome sequence of the insect pathogenic fungus Cordyceps militaris, a valued traditional Chinese medicine.</title>
        <authorList>
            <person name="Zheng P."/>
            <person name="Xia Y."/>
            <person name="Xiao G."/>
            <person name="Xiong C."/>
            <person name="Hu X."/>
            <person name="Zhang S."/>
            <person name="Zheng H."/>
            <person name="Huang Y."/>
            <person name="Zhou Y."/>
            <person name="Wang S."/>
            <person name="Zhao G.P."/>
            <person name="Liu X."/>
            <person name="St Leger R.J."/>
            <person name="Wang C."/>
        </authorList>
    </citation>
    <scope>NUCLEOTIDE SEQUENCE [LARGE SCALE GENOMIC DNA]</scope>
    <source>
        <strain evidence="2 3">CM01</strain>
    </source>
</reference>
<dbReference type="VEuPathDB" id="FungiDB:CCM_01462"/>
<feature type="region of interest" description="Disordered" evidence="1">
    <location>
        <begin position="1"/>
        <end position="41"/>
    </location>
</feature>
<dbReference type="eggNOG" id="ENOG502SF5I">
    <property type="taxonomic scope" value="Eukaryota"/>
</dbReference>
<gene>
    <name evidence="2" type="ORF">CCM_01462</name>
</gene>